<reference evidence="1 2" key="1">
    <citation type="submission" date="2019-03" db="EMBL/GenBank/DDBJ databases">
        <authorList>
            <person name="Kim H."/>
            <person name="Yu S.-M."/>
        </authorList>
    </citation>
    <scope>NUCLEOTIDE SEQUENCE [LARGE SCALE GENOMIC DNA]</scope>
    <source>
        <strain evidence="1 2">NBC122</strain>
    </source>
</reference>
<dbReference type="PROSITE" id="PS51257">
    <property type="entry name" value="PROKAR_LIPOPROTEIN"/>
    <property type="match status" value="1"/>
</dbReference>
<keyword evidence="2" id="KW-1185">Reference proteome</keyword>
<protein>
    <recommendedName>
        <fullName evidence="3">Lipoprotein</fullName>
    </recommendedName>
</protein>
<gene>
    <name evidence="1" type="ORF">NBC122_01702</name>
</gene>
<organism evidence="1 2">
    <name type="scientific">Chryseobacterium salivictor</name>
    <dbReference type="NCBI Taxonomy" id="2547600"/>
    <lineage>
        <taxon>Bacteria</taxon>
        <taxon>Pseudomonadati</taxon>
        <taxon>Bacteroidota</taxon>
        <taxon>Flavobacteriia</taxon>
        <taxon>Flavobacteriales</taxon>
        <taxon>Weeksellaceae</taxon>
        <taxon>Chryseobacterium group</taxon>
        <taxon>Chryseobacterium</taxon>
    </lineage>
</organism>
<dbReference type="OrthoDB" id="710080at2"/>
<dbReference type="RefSeq" id="WP_133439938.1">
    <property type="nucleotide sequence ID" value="NZ_CP037954.1"/>
</dbReference>
<evidence type="ECO:0000313" key="1">
    <source>
        <dbReference type="EMBL" id="QBO58517.1"/>
    </source>
</evidence>
<name>A0A4P6ZG20_9FLAO</name>
<dbReference type="AlphaFoldDB" id="A0A4P6ZG20"/>
<evidence type="ECO:0000313" key="2">
    <source>
        <dbReference type="Proteomes" id="UP000294419"/>
    </source>
</evidence>
<dbReference type="Proteomes" id="UP000294419">
    <property type="component" value="Chromosome"/>
</dbReference>
<dbReference type="KEGG" id="csal:NBC122_01702"/>
<evidence type="ECO:0008006" key="3">
    <source>
        <dbReference type="Google" id="ProtNLM"/>
    </source>
</evidence>
<proteinExistence type="predicted"/>
<dbReference type="EMBL" id="CP037954">
    <property type="protein sequence ID" value="QBO58517.1"/>
    <property type="molecule type" value="Genomic_DNA"/>
</dbReference>
<sequence>MKKIILTFCVLLFVIGCKKENTPKKDNISTKVYVKFAKDSVELSIPKTWKIIEDERYLFGGLMDKSDDKSQVILLSNPVKAISLRDYMIEDLGVSIEQQQKEGLPYYIYKYYLENNEYCYILETFPEHTNGGFSFIREFNGNIYDFTFKTDKGLKQIPFKKDSLLSVVKTLKINNQYLFPKDSKAIVTDITGL</sequence>
<accession>A0A4P6ZG20</accession>